<reference evidence="2" key="1">
    <citation type="submission" date="2021-01" db="EMBL/GenBank/DDBJ databases">
        <authorList>
            <person name="Li R."/>
            <person name="Bekaert M."/>
        </authorList>
    </citation>
    <scope>NUCLEOTIDE SEQUENCE</scope>
    <source>
        <strain evidence="2">Farmed</strain>
    </source>
</reference>
<evidence type="ECO:0000256" key="1">
    <source>
        <dbReference type="SAM" id="Phobius"/>
    </source>
</evidence>
<dbReference type="AlphaFoldDB" id="A0A812EKP6"/>
<feature type="transmembrane region" description="Helical" evidence="1">
    <location>
        <begin position="15"/>
        <end position="41"/>
    </location>
</feature>
<keyword evidence="1" id="KW-0472">Membrane</keyword>
<feature type="transmembrane region" description="Helical" evidence="1">
    <location>
        <begin position="53"/>
        <end position="70"/>
    </location>
</feature>
<accession>A0A812EKP6</accession>
<dbReference type="Proteomes" id="UP000597762">
    <property type="component" value="Unassembled WGS sequence"/>
</dbReference>
<keyword evidence="1" id="KW-0812">Transmembrane</keyword>
<evidence type="ECO:0000313" key="3">
    <source>
        <dbReference type="Proteomes" id="UP000597762"/>
    </source>
</evidence>
<evidence type="ECO:0000313" key="2">
    <source>
        <dbReference type="EMBL" id="CAE1327902.1"/>
    </source>
</evidence>
<gene>
    <name evidence="2" type="ORF">SPHA_77324</name>
</gene>
<feature type="transmembrane region" description="Helical" evidence="1">
    <location>
        <begin position="167"/>
        <end position="189"/>
    </location>
</feature>
<keyword evidence="1" id="KW-1133">Transmembrane helix</keyword>
<proteinExistence type="predicted"/>
<keyword evidence="3" id="KW-1185">Reference proteome</keyword>
<sequence length="214" mass="25021">MTPLSNYTPLSHSSLLIFLSYSSLTHTFLSLSLFLASWVVFKNGSLSYTFFELILKLVFLLNNGLFFFFFSGSTSGCWPNATSNLKGTLCTVCFQGYHSKATSITVSEFIRRILDYLIQGSLYDSALFAIPFFKNIFAILSFNVFFFFFFLYFLCTFSINFLFLSHIVLRVCLLSFFFIPTFLCFPFTFFHLLSLYLFFLHIFFLCLFLHFFLY</sequence>
<dbReference type="EMBL" id="CAHIKZ030005514">
    <property type="protein sequence ID" value="CAE1327902.1"/>
    <property type="molecule type" value="Genomic_DNA"/>
</dbReference>
<feature type="transmembrane region" description="Helical" evidence="1">
    <location>
        <begin position="136"/>
        <end position="155"/>
    </location>
</feature>
<name>A0A812EKP6_ACAPH</name>
<feature type="transmembrane region" description="Helical" evidence="1">
    <location>
        <begin position="195"/>
        <end position="213"/>
    </location>
</feature>
<organism evidence="2 3">
    <name type="scientific">Acanthosepion pharaonis</name>
    <name type="common">Pharaoh cuttlefish</name>
    <name type="synonym">Sepia pharaonis</name>
    <dbReference type="NCBI Taxonomy" id="158019"/>
    <lineage>
        <taxon>Eukaryota</taxon>
        <taxon>Metazoa</taxon>
        <taxon>Spiralia</taxon>
        <taxon>Lophotrochozoa</taxon>
        <taxon>Mollusca</taxon>
        <taxon>Cephalopoda</taxon>
        <taxon>Coleoidea</taxon>
        <taxon>Decapodiformes</taxon>
        <taxon>Sepiida</taxon>
        <taxon>Sepiina</taxon>
        <taxon>Sepiidae</taxon>
        <taxon>Acanthosepion</taxon>
    </lineage>
</organism>
<comment type="caution">
    <text evidence="2">The sequence shown here is derived from an EMBL/GenBank/DDBJ whole genome shotgun (WGS) entry which is preliminary data.</text>
</comment>
<protein>
    <submittedName>
        <fullName evidence="2">Uncharacterized protein</fullName>
    </submittedName>
</protein>